<name>A0ABT9ZKV7_9BACI</name>
<accession>A0ABT9ZKV7</accession>
<evidence type="ECO:0000313" key="1">
    <source>
        <dbReference type="EMBL" id="MDQ0232892.1"/>
    </source>
</evidence>
<comment type="caution">
    <text evidence="1">The sequence shown here is derived from an EMBL/GenBank/DDBJ whole genome shotgun (WGS) entry which is preliminary data.</text>
</comment>
<proteinExistence type="predicted"/>
<dbReference type="EMBL" id="JAUSUD010000026">
    <property type="protein sequence ID" value="MDQ0232892.1"/>
    <property type="molecule type" value="Genomic_DNA"/>
</dbReference>
<organism evidence="1 2">
    <name type="scientific">Metabacillus malikii</name>
    <dbReference type="NCBI Taxonomy" id="1504265"/>
    <lineage>
        <taxon>Bacteria</taxon>
        <taxon>Bacillati</taxon>
        <taxon>Bacillota</taxon>
        <taxon>Bacilli</taxon>
        <taxon>Bacillales</taxon>
        <taxon>Bacillaceae</taxon>
        <taxon>Metabacillus</taxon>
    </lineage>
</organism>
<gene>
    <name evidence="1" type="ORF">J2S19_004214</name>
</gene>
<protein>
    <submittedName>
        <fullName evidence="1">Uncharacterized protein</fullName>
    </submittedName>
</protein>
<dbReference type="Proteomes" id="UP001234495">
    <property type="component" value="Unassembled WGS sequence"/>
</dbReference>
<evidence type="ECO:0000313" key="2">
    <source>
        <dbReference type="Proteomes" id="UP001234495"/>
    </source>
</evidence>
<reference evidence="1 2" key="1">
    <citation type="submission" date="2023-07" db="EMBL/GenBank/DDBJ databases">
        <title>Genomic Encyclopedia of Type Strains, Phase IV (KMG-IV): sequencing the most valuable type-strain genomes for metagenomic binning, comparative biology and taxonomic classification.</title>
        <authorList>
            <person name="Goeker M."/>
        </authorList>
    </citation>
    <scope>NUCLEOTIDE SEQUENCE [LARGE SCALE GENOMIC DNA]</scope>
    <source>
        <strain evidence="1 2">DSM 29005</strain>
    </source>
</reference>
<sequence>MHEGKLLKFRKIYVEMKRIITEISGFCCIFYKVGLYQ</sequence>
<keyword evidence="2" id="KW-1185">Reference proteome</keyword>